<reference evidence="2 3" key="1">
    <citation type="submission" date="2019-03" db="EMBL/GenBank/DDBJ databases">
        <title>Genomic Encyclopedia of Type Strains, Phase IV (KMG-IV): sequencing the most valuable type-strain genomes for metagenomic binning, comparative biology and taxonomic classification.</title>
        <authorList>
            <person name="Goeker M."/>
        </authorList>
    </citation>
    <scope>NUCLEOTIDE SEQUENCE [LARGE SCALE GENOMIC DNA]</scope>
    <source>
        <strain evidence="2 3">DSM 13328</strain>
    </source>
</reference>
<comment type="caution">
    <text evidence="2">The sequence shown here is derived from an EMBL/GenBank/DDBJ whole genome shotgun (WGS) entry which is preliminary data.</text>
</comment>
<feature type="transmembrane region" description="Helical" evidence="1">
    <location>
        <begin position="153"/>
        <end position="173"/>
    </location>
</feature>
<sequence>MAGYFNQSEKVNNIVFIGTFLLYALSAYIYSKIYFLATPFPSFVKILGIGYFAAFVIFGPFLYGLFSQNLNKSKLFGILTSFSFLWMVFSGFHVMAVYSQFYFKFHTMVGTHLFAFVTFLILGYFSAIAGAVWHEDSGTIRIFSKQIPVSSTVLYSFLALSIVFFIIWTFPAWTSF</sequence>
<gene>
    <name evidence="2" type="ORF">C7391_1377</name>
</gene>
<feature type="transmembrane region" description="Helical" evidence="1">
    <location>
        <begin position="113"/>
        <end position="133"/>
    </location>
</feature>
<keyword evidence="3" id="KW-1185">Reference proteome</keyword>
<feature type="transmembrane region" description="Helical" evidence="1">
    <location>
        <begin position="75"/>
        <end position="101"/>
    </location>
</feature>
<accession>A0A484F2V1</accession>
<organism evidence="2 3">
    <name type="scientific">Methanimicrococcus blatticola</name>
    <dbReference type="NCBI Taxonomy" id="91560"/>
    <lineage>
        <taxon>Archaea</taxon>
        <taxon>Methanobacteriati</taxon>
        <taxon>Methanobacteriota</taxon>
        <taxon>Stenosarchaea group</taxon>
        <taxon>Methanomicrobia</taxon>
        <taxon>Methanosarcinales</taxon>
        <taxon>Methanosarcinaceae</taxon>
        <taxon>Methanimicrococcus</taxon>
    </lineage>
</organism>
<feature type="transmembrane region" description="Helical" evidence="1">
    <location>
        <begin position="43"/>
        <end position="63"/>
    </location>
</feature>
<evidence type="ECO:0000313" key="3">
    <source>
        <dbReference type="Proteomes" id="UP000294855"/>
    </source>
</evidence>
<dbReference type="AlphaFoldDB" id="A0A484F2V1"/>
<proteinExistence type="predicted"/>
<dbReference type="RefSeq" id="WP_133517827.1">
    <property type="nucleotide sequence ID" value="NZ_JAHDUW010000001.1"/>
</dbReference>
<evidence type="ECO:0000313" key="2">
    <source>
        <dbReference type="EMBL" id="TDQ67824.1"/>
    </source>
</evidence>
<keyword evidence="1" id="KW-1133">Transmembrane helix</keyword>
<dbReference type="EMBL" id="SNYS01000010">
    <property type="protein sequence ID" value="TDQ67824.1"/>
    <property type="molecule type" value="Genomic_DNA"/>
</dbReference>
<name>A0A484F2V1_9EURY</name>
<evidence type="ECO:0000256" key="1">
    <source>
        <dbReference type="SAM" id="Phobius"/>
    </source>
</evidence>
<keyword evidence="1" id="KW-0812">Transmembrane</keyword>
<protein>
    <submittedName>
        <fullName evidence="2">Uncharacterized protein</fullName>
    </submittedName>
</protein>
<feature type="transmembrane region" description="Helical" evidence="1">
    <location>
        <begin position="12"/>
        <end position="31"/>
    </location>
</feature>
<keyword evidence="1" id="KW-0472">Membrane</keyword>
<dbReference type="Proteomes" id="UP000294855">
    <property type="component" value="Unassembled WGS sequence"/>
</dbReference>